<dbReference type="AlphaFoldDB" id="A0A150FVP8"/>
<organism evidence="2 3">
    <name type="scientific">Gonium pectorale</name>
    <name type="common">Green alga</name>
    <dbReference type="NCBI Taxonomy" id="33097"/>
    <lineage>
        <taxon>Eukaryota</taxon>
        <taxon>Viridiplantae</taxon>
        <taxon>Chlorophyta</taxon>
        <taxon>core chlorophytes</taxon>
        <taxon>Chlorophyceae</taxon>
        <taxon>CS clade</taxon>
        <taxon>Chlamydomonadales</taxon>
        <taxon>Volvocaceae</taxon>
        <taxon>Gonium</taxon>
    </lineage>
</organism>
<feature type="compositionally biased region" description="Basic and acidic residues" evidence="1">
    <location>
        <begin position="202"/>
        <end position="212"/>
    </location>
</feature>
<feature type="compositionally biased region" description="Gly residues" evidence="1">
    <location>
        <begin position="766"/>
        <end position="775"/>
    </location>
</feature>
<protein>
    <submittedName>
        <fullName evidence="2">Uncharacterized protein</fullName>
    </submittedName>
</protein>
<sequence length="1050" mass="107450">MTRGSNARTAADYFGVASKPSAEPQDHRGAGGSSGGGGGGGGGGGFKRLFAVFGKAAPAPAAAATTRPPSDGPSASRAGSSFMLMWRSTREPADILVNDQTGRMGSTRYGSVSRFGSVTGLMVDRRWENSATDVVAAARMGDPQQHQQHQRQREFPEGRRRGYQVESRSSDSDPERRQYDPTQRNQQQEEEQGQEEGLGCDEETRRQRAIESWHRSLQLQQLTALHTANAEDEPQQRPGRLEYMPYDAAAAQRAARAAQPPQLPRPPQPPRPPAQTQVHGPGQGQLGQAAPAKLEYSPTERRSNQRPTAQRLLLQQPPTHPMQQSSPSRSSVEALRLGPPDTSAGTGTVRAFPQSEPGRGFAPPATETPVPLFSRSSQGSLFAAQQAERPQPHPAERPPPAPTPVKVANTSAAHTRLREVEMDMATVDEAGEDDATLEELEAEVLGGLAPRSRTAGPTDGARAVAPRSHTGAGDDEPASSSGARMAQVRWTVPAPPQAPPTGAVTYPSQPPAPPRRERTLRHSAVSCVSAFSAASAVSNASAASAASVAISVASSSTSAMTTNAASASCRSSASGVPADLSPSAISRRALFPRDGGHTAAAAGDMRVALLQKHRTSGSGSGTGMQKWPSNNSNGSDGSSAKGLHKLTGEEDDARGPASPSLVPSLGSEGSGLCVPGARVSNPGGLALRVRHDMENRAAREAAAGTMAGAATAVAVRDAAGSGAVSSGPASASTPRWKDMMAVASAALDDGGGAKDDVHGDRSSLPGLGGGGGGGASAAASGWQSRSSRTLRPAAEPSADPLPTPPPLMATKSALMLRRADTDPPNGLYGSGGRGPQDPVQPGGADRYPASLAFTPPRWGGGSAGSGPSPAPPVPTPAPPPPLPVLRRITTDMGGDGPTPPRRESGAGHRVSFTAETLAASNAPSPTRASYTGSRPPAQTRASYTGGGGEAGGGDRSLEDMVMSSLFDAAGPGAGGDAPGPLTPAPPTRVSPTGGAAPRPLGSRRRLGGEQLSLGAEPSGGGLWPAAPPSEPPRPPVLRYASAKEVAMVRS</sequence>
<feature type="compositionally biased region" description="Gly residues" evidence="1">
    <location>
        <begin position="30"/>
        <end position="42"/>
    </location>
</feature>
<feature type="compositionally biased region" description="Low complexity" evidence="1">
    <location>
        <begin position="57"/>
        <end position="69"/>
    </location>
</feature>
<feature type="region of interest" description="Disordered" evidence="1">
    <location>
        <begin position="134"/>
        <end position="212"/>
    </location>
</feature>
<feature type="compositionally biased region" description="Pro residues" evidence="1">
    <location>
        <begin position="261"/>
        <end position="273"/>
    </location>
</feature>
<dbReference type="EMBL" id="LSYV01000341">
    <property type="protein sequence ID" value="KXZ41648.1"/>
    <property type="molecule type" value="Genomic_DNA"/>
</dbReference>
<feature type="compositionally biased region" description="Basic and acidic residues" evidence="1">
    <location>
        <begin position="168"/>
        <end position="179"/>
    </location>
</feature>
<feature type="compositionally biased region" description="Pro residues" evidence="1">
    <location>
        <begin position="1025"/>
        <end position="1035"/>
    </location>
</feature>
<feature type="region of interest" description="Disordered" evidence="1">
    <location>
        <begin position="444"/>
        <end position="522"/>
    </location>
</feature>
<feature type="region of interest" description="Disordered" evidence="1">
    <location>
        <begin position="224"/>
        <end position="420"/>
    </location>
</feature>
<evidence type="ECO:0000313" key="2">
    <source>
        <dbReference type="EMBL" id="KXZ41648.1"/>
    </source>
</evidence>
<evidence type="ECO:0000256" key="1">
    <source>
        <dbReference type="SAM" id="MobiDB-lite"/>
    </source>
</evidence>
<feature type="compositionally biased region" description="Basic and acidic residues" evidence="1">
    <location>
        <begin position="751"/>
        <end position="761"/>
    </location>
</feature>
<name>A0A150FVP8_GONPE</name>
<feature type="region of interest" description="Disordered" evidence="1">
    <location>
        <begin position="750"/>
        <end position="1036"/>
    </location>
</feature>
<accession>A0A150FVP8</accession>
<dbReference type="STRING" id="33097.A0A150FVP8"/>
<feature type="compositionally biased region" description="Acidic residues" evidence="1">
    <location>
        <begin position="188"/>
        <end position="201"/>
    </location>
</feature>
<comment type="caution">
    <text evidence="2">The sequence shown here is derived from an EMBL/GenBank/DDBJ whole genome shotgun (WGS) entry which is preliminary data.</text>
</comment>
<feature type="compositionally biased region" description="Gly residues" evidence="1">
    <location>
        <begin position="944"/>
        <end position="954"/>
    </location>
</feature>
<reference evidence="3" key="1">
    <citation type="journal article" date="2016" name="Nat. Commun.">
        <title>The Gonium pectorale genome demonstrates co-option of cell cycle regulation during the evolution of multicellularity.</title>
        <authorList>
            <person name="Hanschen E.R."/>
            <person name="Marriage T.N."/>
            <person name="Ferris P.J."/>
            <person name="Hamaji T."/>
            <person name="Toyoda A."/>
            <person name="Fujiyama A."/>
            <person name="Neme R."/>
            <person name="Noguchi H."/>
            <person name="Minakuchi Y."/>
            <person name="Suzuki M."/>
            <person name="Kawai-Toyooka H."/>
            <person name="Smith D.R."/>
            <person name="Sparks H."/>
            <person name="Anderson J."/>
            <person name="Bakaric R."/>
            <person name="Luria V."/>
            <person name="Karger A."/>
            <person name="Kirschner M.W."/>
            <person name="Durand P.M."/>
            <person name="Michod R.E."/>
            <person name="Nozaki H."/>
            <person name="Olson B.J."/>
        </authorList>
    </citation>
    <scope>NUCLEOTIDE SEQUENCE [LARGE SCALE GENOMIC DNA]</scope>
    <source>
        <strain evidence="3">NIES-2863</strain>
    </source>
</reference>
<feature type="compositionally biased region" description="Low complexity" evidence="1">
    <location>
        <begin position="629"/>
        <end position="639"/>
    </location>
</feature>
<feature type="compositionally biased region" description="Basic and acidic residues" evidence="1">
    <location>
        <begin position="151"/>
        <end position="160"/>
    </location>
</feature>
<feature type="compositionally biased region" description="Polar residues" evidence="1">
    <location>
        <begin position="918"/>
        <end position="932"/>
    </location>
</feature>
<feature type="compositionally biased region" description="Low complexity" evidence="1">
    <location>
        <begin position="248"/>
        <end position="260"/>
    </location>
</feature>
<evidence type="ECO:0000313" key="3">
    <source>
        <dbReference type="Proteomes" id="UP000075714"/>
    </source>
</evidence>
<feature type="compositionally biased region" description="Pro residues" evidence="1">
    <location>
        <begin position="868"/>
        <end position="883"/>
    </location>
</feature>
<feature type="region of interest" description="Disordered" evidence="1">
    <location>
        <begin position="1"/>
        <end position="42"/>
    </location>
</feature>
<proteinExistence type="predicted"/>
<feature type="compositionally biased region" description="Polar residues" evidence="1">
    <location>
        <begin position="321"/>
        <end position="331"/>
    </location>
</feature>
<keyword evidence="3" id="KW-1185">Reference proteome</keyword>
<dbReference type="Proteomes" id="UP000075714">
    <property type="component" value="Unassembled WGS sequence"/>
</dbReference>
<feature type="region of interest" description="Disordered" evidence="1">
    <location>
        <begin position="57"/>
        <end position="82"/>
    </location>
</feature>
<gene>
    <name evidence="2" type="ORF">GPECTOR_343g88</name>
</gene>
<feature type="region of interest" description="Disordered" evidence="1">
    <location>
        <begin position="613"/>
        <end position="676"/>
    </location>
</feature>